<dbReference type="InterPro" id="IPR036388">
    <property type="entry name" value="WH-like_DNA-bd_sf"/>
</dbReference>
<proteinExistence type="predicted"/>
<evidence type="ECO:0000313" key="2">
    <source>
        <dbReference type="Proteomes" id="UP000062912"/>
    </source>
</evidence>
<dbReference type="RefSeq" id="WP_060244069.1">
    <property type="nucleotide sequence ID" value="NZ_LPJR01000049.1"/>
</dbReference>
<dbReference type="Proteomes" id="UP000062912">
    <property type="component" value="Unassembled WGS sequence"/>
</dbReference>
<protein>
    <recommendedName>
        <fullName evidence="3">MarR family transcriptional regulator</fullName>
    </recommendedName>
</protein>
<name>A0A132EDW0_9BURK</name>
<dbReference type="AlphaFoldDB" id="A0A132EDW0"/>
<dbReference type="InterPro" id="IPR036390">
    <property type="entry name" value="WH_DNA-bd_sf"/>
</dbReference>
<accession>A0A132EDW0</accession>
<dbReference type="EMBL" id="LPJR01000049">
    <property type="protein sequence ID" value="KWF26162.1"/>
    <property type="molecule type" value="Genomic_DNA"/>
</dbReference>
<comment type="caution">
    <text evidence="1">The sequence shown here is derived from an EMBL/GenBank/DDBJ whole genome shotgun (WGS) entry which is preliminary data.</text>
</comment>
<dbReference type="OrthoDB" id="9806864at2"/>
<dbReference type="SUPFAM" id="SSF46785">
    <property type="entry name" value="Winged helix' DNA-binding domain"/>
    <property type="match status" value="1"/>
</dbReference>
<evidence type="ECO:0000313" key="1">
    <source>
        <dbReference type="EMBL" id="KWF26162.1"/>
    </source>
</evidence>
<gene>
    <name evidence="1" type="ORF">WT56_21215</name>
</gene>
<reference evidence="1 2" key="1">
    <citation type="submission" date="2015-11" db="EMBL/GenBank/DDBJ databases">
        <title>Expanding the genomic diversity of Burkholderia species for the development of highly accurate diagnostics.</title>
        <authorList>
            <person name="Sahl J."/>
            <person name="Keim P."/>
            <person name="Wagner D."/>
        </authorList>
    </citation>
    <scope>NUCLEOTIDE SEQUENCE [LARGE SCALE GENOMIC DNA]</scope>
    <source>
        <strain evidence="1 2">MSMB368WGS</strain>
    </source>
</reference>
<sequence length="96" mass="10894">MCFAIYSTNLAFGNAYKPILTKLEAMGYPERHHDPSDERQALVSLTKSGRRMRETGLDMSLVEATGSKPDEFAKMRRAIVTLRGNLIRSTEEQMQE</sequence>
<evidence type="ECO:0008006" key="3">
    <source>
        <dbReference type="Google" id="ProtNLM"/>
    </source>
</evidence>
<dbReference type="Gene3D" id="1.10.10.10">
    <property type="entry name" value="Winged helix-like DNA-binding domain superfamily/Winged helix DNA-binding domain"/>
    <property type="match status" value="1"/>
</dbReference>
<organism evidence="1 2">
    <name type="scientific">Burkholderia pseudomultivorans</name>
    <dbReference type="NCBI Taxonomy" id="1207504"/>
    <lineage>
        <taxon>Bacteria</taxon>
        <taxon>Pseudomonadati</taxon>
        <taxon>Pseudomonadota</taxon>
        <taxon>Betaproteobacteria</taxon>
        <taxon>Burkholderiales</taxon>
        <taxon>Burkholderiaceae</taxon>
        <taxon>Burkholderia</taxon>
        <taxon>Burkholderia cepacia complex</taxon>
    </lineage>
</organism>